<evidence type="ECO:0000313" key="3">
    <source>
        <dbReference type="EMBL" id="CAF3622596.1"/>
    </source>
</evidence>
<feature type="compositionally biased region" description="Low complexity" evidence="1">
    <location>
        <begin position="199"/>
        <end position="218"/>
    </location>
</feature>
<feature type="compositionally biased region" description="Basic and acidic residues" evidence="1">
    <location>
        <begin position="1179"/>
        <end position="1198"/>
    </location>
</feature>
<feature type="compositionally biased region" description="Low complexity" evidence="1">
    <location>
        <begin position="1497"/>
        <end position="1510"/>
    </location>
</feature>
<feature type="compositionally biased region" description="Low complexity" evidence="1">
    <location>
        <begin position="330"/>
        <end position="341"/>
    </location>
</feature>
<dbReference type="Proteomes" id="UP000663868">
    <property type="component" value="Unassembled WGS sequence"/>
</dbReference>
<feature type="region of interest" description="Disordered" evidence="1">
    <location>
        <begin position="401"/>
        <end position="515"/>
    </location>
</feature>
<feature type="compositionally biased region" description="Basic and acidic residues" evidence="1">
    <location>
        <begin position="460"/>
        <end position="472"/>
    </location>
</feature>
<evidence type="ECO:0000313" key="4">
    <source>
        <dbReference type="Proteomes" id="UP000663860"/>
    </source>
</evidence>
<evidence type="ECO:0000256" key="1">
    <source>
        <dbReference type="SAM" id="MobiDB-lite"/>
    </source>
</evidence>
<reference evidence="2" key="1">
    <citation type="submission" date="2021-02" db="EMBL/GenBank/DDBJ databases">
        <authorList>
            <person name="Nowell W R."/>
        </authorList>
    </citation>
    <scope>NUCLEOTIDE SEQUENCE</scope>
</reference>
<protein>
    <submittedName>
        <fullName evidence="2">Uncharacterized protein</fullName>
    </submittedName>
</protein>
<feature type="compositionally biased region" description="Polar residues" evidence="1">
    <location>
        <begin position="1478"/>
        <end position="1491"/>
    </location>
</feature>
<feature type="region of interest" description="Disordered" evidence="1">
    <location>
        <begin position="144"/>
        <end position="242"/>
    </location>
</feature>
<feature type="compositionally biased region" description="Polar residues" evidence="1">
    <location>
        <begin position="682"/>
        <end position="701"/>
    </location>
</feature>
<feature type="compositionally biased region" description="Gly residues" evidence="1">
    <location>
        <begin position="189"/>
        <end position="198"/>
    </location>
</feature>
<feature type="compositionally biased region" description="Low complexity" evidence="1">
    <location>
        <begin position="167"/>
        <end position="177"/>
    </location>
</feature>
<feature type="compositionally biased region" description="Low complexity" evidence="1">
    <location>
        <begin position="1539"/>
        <end position="1558"/>
    </location>
</feature>
<evidence type="ECO:0000313" key="2">
    <source>
        <dbReference type="EMBL" id="CAF0932158.1"/>
    </source>
</evidence>
<feature type="region of interest" description="Disordered" evidence="1">
    <location>
        <begin position="1400"/>
        <end position="1434"/>
    </location>
</feature>
<dbReference type="Proteomes" id="UP000663860">
    <property type="component" value="Unassembled WGS sequence"/>
</dbReference>
<organism evidence="2 4">
    <name type="scientific">Adineta steineri</name>
    <dbReference type="NCBI Taxonomy" id="433720"/>
    <lineage>
        <taxon>Eukaryota</taxon>
        <taxon>Metazoa</taxon>
        <taxon>Spiralia</taxon>
        <taxon>Gnathifera</taxon>
        <taxon>Rotifera</taxon>
        <taxon>Eurotatoria</taxon>
        <taxon>Bdelloidea</taxon>
        <taxon>Adinetida</taxon>
        <taxon>Adinetidae</taxon>
        <taxon>Adineta</taxon>
    </lineage>
</organism>
<name>A0A814BSF3_9BILA</name>
<gene>
    <name evidence="2" type="ORF">IZO911_LOCUS13934</name>
    <name evidence="3" type="ORF">KXQ929_LOCUS6237</name>
</gene>
<comment type="caution">
    <text evidence="2">The sequence shown here is derived from an EMBL/GenBank/DDBJ whole genome shotgun (WGS) entry which is preliminary data.</text>
</comment>
<feature type="compositionally biased region" description="Basic residues" evidence="1">
    <location>
        <begin position="1411"/>
        <end position="1424"/>
    </location>
</feature>
<feature type="compositionally biased region" description="Basic and acidic residues" evidence="1">
    <location>
        <begin position="345"/>
        <end position="360"/>
    </location>
</feature>
<feature type="compositionally biased region" description="Acidic residues" evidence="1">
    <location>
        <begin position="219"/>
        <end position="236"/>
    </location>
</feature>
<feature type="compositionally biased region" description="Polar residues" evidence="1">
    <location>
        <begin position="499"/>
        <end position="508"/>
    </location>
</feature>
<dbReference type="EMBL" id="CAJOBB010000238">
    <property type="protein sequence ID" value="CAF3622596.1"/>
    <property type="molecule type" value="Genomic_DNA"/>
</dbReference>
<accession>A0A814BSF3</accession>
<feature type="compositionally biased region" description="Basic and acidic residues" evidence="1">
    <location>
        <begin position="702"/>
        <end position="711"/>
    </location>
</feature>
<dbReference type="EMBL" id="CAJNOE010000114">
    <property type="protein sequence ID" value="CAF0932158.1"/>
    <property type="molecule type" value="Genomic_DNA"/>
</dbReference>
<feature type="compositionally biased region" description="Basic and acidic residues" evidence="1">
    <location>
        <begin position="147"/>
        <end position="156"/>
    </location>
</feature>
<sequence>MNNERDEDDEIDLTCVQRVTSNDSLEHNESNISNLRLISGYHKWTNINDNIRVEKSNDNNNILNNNEELLNQNTSSIMNKNIKYAIEDNTNSSGIDLSLNHFDLQLQVNNGQLQQAIRYEVFSSISLKDLDILKLDQYSQTIEPEVDMEHGNERRNGNHKGYSQQYNGNNNNNNNDNNNRRNRQTNGSSGNGGSGSADGNGSNPNRNNNNSRRPNGNDDSGDNEDDDNDNDNETDENIARRLGFRPIDNETVRVIGRLRRLTSRQSFDRRDFENVQHSIDDLIRLQHLENSPPEQLEKIVHYLKLNRILRTKPQALAFIQERLPRRNQRSHSNNNSDSNSNVFDLWRERERRARLDSKDSLEDDTQNSTGQQLLRDVSEVNHPTPLVTLTTHTLNATKVKQMAKNIDTKSESSRTGDGGGRSSSPSPINLNRSFDSINRGAFVDDRSRGKRNSSPGSISEQHRVRQMIDRLESSTTSLNTKGTRKISTKKSFHDEHSDGSASITSSPSIKRATRRENHENSIINNNTGAFVFHQSTPPDDTYFRDNNSKVTRFELNREEIMNGGQRIASGATTDDYITSLVPGAETSISMVRDVRACLYDVEPAITRIGVENIPVKVDVETLYILEQKSEKKSLPSVDSHNIHIQDYDYNRLPSSHQQQQQQQHDFAMQTPVTTIKVSNRPMGTQVDSTVERSTVAAQTTDSLHRPVRERQSVSSTSPLEDDEERKVIRTTTTTTRYEVKRRHSSHHTSEDEDGTGSTVIYIDDKDNFQFKHRPIIPVDDQRTENISEQRSTFNQATSHLSIDQKRDVSRNTVRRHVDRQEYDENEQRSAEVYEIHTRGACKCLVVSYEEKTQYGSETRFEKQLKRIERTYTNEELKSTELHVIVTSSDGEYQLVRRDYGSNVYFDDNNIEDKANNPSITIHYYTKEGHRMRTEQERRLEHLPLFIRCEIEYELNHYGSAQLVLLSATNCERRQMNVSVKKEIVDEIVSRTSGRLKSNSPELEHEISQQLAELISLLHLVDYSSRDDYNHTSSTDVRRVSRTDVTTSLRIVQRYRTVIHRLCQIHRSHLRLTAQAEKQRHLILVARDEYYLLDLAAQTTGMAAKKTTHHEIIKCEVAQQKPFDYAKYRRETEQQQRILEQHYRQTNNNPPPPSGHQSEAEFYLGSGRRALIEREIHSMRESIRPHEHAPPRYKNEPPRRSLSVSYSGGQRYVRARIIHVKDYYDESQQQVQQQVQQQQNAKEQELFVRVDDYINESAANSLRRSYSTDYLQEDGPRSRIRYIRIPGETIKIEEKTTYEYQGVMYTDLPYALRYWNILYILDREAREGRPLGSSLPHVIVNDPYRTVIPPLTQQEIRQTAQQVLSPQYPARSYTDRTLRWFLSRDNRTEVESNKYLQTLQHCRKQQQQQQQQHHHRHQHQHHQHKQSGVQVRGGGQAATAKKYYVTETLVRYEKMPDRLVPVSVNDRAQSTDNIHHRSPSVSRNVQQSFHSQTHLDRSQSQPRPRYQPSPSNNQTSNFRAQLPTMHSPLSRHQSVHELHAPSTLSHPPSPSPSLHSLHSNHNYSHQLHRRPVAFNNRYPTQNPAQTQHSPVFTEIIDSQTGRKIVTTSQEQLPTEVLGLLNKYNLQ</sequence>
<proteinExistence type="predicted"/>
<feature type="region of interest" description="Disordered" evidence="1">
    <location>
        <begin position="792"/>
        <end position="812"/>
    </location>
</feature>
<feature type="region of interest" description="Disordered" evidence="1">
    <location>
        <begin position="323"/>
        <end position="381"/>
    </location>
</feature>
<feature type="region of interest" description="Disordered" evidence="1">
    <location>
        <begin position="1460"/>
        <end position="1558"/>
    </location>
</feature>
<feature type="region of interest" description="Disordered" evidence="1">
    <location>
        <begin position="682"/>
        <end position="758"/>
    </location>
</feature>
<feature type="compositionally biased region" description="Polar residues" evidence="1">
    <location>
        <begin position="792"/>
        <end position="801"/>
    </location>
</feature>
<feature type="region of interest" description="Disordered" evidence="1">
    <location>
        <begin position="1179"/>
        <end position="1205"/>
    </location>
</feature>